<proteinExistence type="inferred from homology"/>
<comment type="subcellular location">
    <subcellularLocation>
        <location evidence="1 9">Cell inner membrane</location>
        <topology evidence="1 9">Multi-pass membrane protein</topology>
    </subcellularLocation>
</comment>
<feature type="transmembrane region" description="Helical" evidence="9">
    <location>
        <begin position="541"/>
        <end position="562"/>
    </location>
</feature>
<feature type="transmembrane region" description="Helical" evidence="9">
    <location>
        <begin position="998"/>
        <end position="1025"/>
    </location>
</feature>
<comment type="similarity">
    <text evidence="2 9">Belongs to the resistance-nodulation-cell division (RND) (TC 2.A.6) family.</text>
</comment>
<feature type="transmembrane region" description="Helical" evidence="9">
    <location>
        <begin position="340"/>
        <end position="359"/>
    </location>
</feature>
<sequence>MARFFIDRPVFAWVIALAIILAGLLALPSLPVAQYPNIAPPNVSINANYPGASARTAESAVTAIIEREMNGAPGLLYMSSSSDAAGNVSINLSFKQGTSPDLAAVEVQNRLKIVEERLPEVVRRNGIRIEKAAENYMMYLSLTAERGRFDGIDLGDLASSDLIPQLRRVPGVGTAQLFDAEYAMRIWPDADKLTALGLTAGDLSDAVRRYNARITVGEIGSGAVPGSAPINASITGDDGLTTPDAFGQIPLRADAQGRMMLLRDVARVELGGSDYLYLSRMNGKPATTIGIKLAPGANAVGVAKRVRAVLDEAQAHFPPGVRYEVAYDSSRFVGIAIEQVVKTLLEAVVLVFLVMVLFMQNLRATLIPTLVVPIALLGTFAVMLPMGFSINVLTLFGLVLAIGILVDDAIVVVENVERVMHEEGLSPRDATAKAMRQISGAIVGISLVLTAVFVPMAFFGGAVGNIYRQFSLSLAVSMVFSAFLALTLTPALCATLLKPVEPGHSTERKGFFGAFNRGFGRLTARYQGGVAKLLTRTGRALIVYGAIIGVVVLLFMRLPTAFLPEEDTGEFMTVVMLPTGATQAQTLDVVREAEQYFMTKEPAVASTLAITGFSLYGNGQNAAMLFLTLKEWKHRKGDDQHVDAVVARANAAFGKIKGAMVMAMNSPALPELGSKPGFDLRLQDRGGAGYERLAQARDHVLAAAAKHPALSDVTFAGQGDAPQILIDVDRKKALSMGVSIDDINRTLAVMFGSDYAGDFVYRNQVRRVIVQADGKQRVSVEQLGRMHVRNAAGTMVPLSAFTTAKWIVGPLKLDRYNGFPAMSISGSPAPGHSSGEAMAAMESIVRDLPDGFGYEWTGQSFEERLSGAQAPALFALSILVVFLCLAALYESWSIPLAVMLVVPLGVLGALLGATLRFLPNDIYFKVGLIATIGLSAKNAILIIEVAKDLVAQGMGLIEATLEAARLRFRPIVMTSLAFAFGVVPLAMATGAASASQRAIGTGVLGGIITATVLAVFLVPVFFVVVRRVFKGSERQRRLDAAHEHETAGPAA</sequence>
<feature type="transmembrane region" description="Helical" evidence="9">
    <location>
        <begin position="895"/>
        <end position="918"/>
    </location>
</feature>
<dbReference type="SUPFAM" id="SSF82866">
    <property type="entry name" value="Multidrug efflux transporter AcrB transmembrane domain"/>
    <property type="match status" value="2"/>
</dbReference>
<evidence type="ECO:0000313" key="11">
    <source>
        <dbReference type="Proteomes" id="UP000078572"/>
    </source>
</evidence>
<reference evidence="11" key="1">
    <citation type="submission" date="2016-06" db="EMBL/GenBank/DDBJ databases">
        <authorList>
            <person name="Xu Y."/>
            <person name="Nagy A."/>
            <person name="Yan X."/>
            <person name="Kim S.W."/>
            <person name="Haley B."/>
            <person name="Liu N.T."/>
            <person name="Nou X."/>
        </authorList>
    </citation>
    <scope>NUCLEOTIDE SEQUENCE [LARGE SCALE GENOMIC DNA]</scope>
    <source>
        <strain evidence="11">ATCC 49129</strain>
    </source>
</reference>
<dbReference type="NCBIfam" id="NF000282">
    <property type="entry name" value="RND_permease_1"/>
    <property type="match status" value="1"/>
</dbReference>
<keyword evidence="11" id="KW-1185">Reference proteome</keyword>
<dbReference type="RefSeq" id="WP_064804146.1">
    <property type="nucleotide sequence ID" value="NZ_CP016022.1"/>
</dbReference>
<dbReference type="Gene3D" id="3.30.70.1440">
    <property type="entry name" value="Multidrug efflux transporter AcrB pore domain"/>
    <property type="match status" value="1"/>
</dbReference>
<dbReference type="Gene3D" id="3.30.70.1320">
    <property type="entry name" value="Multidrug efflux transporter AcrB pore domain like"/>
    <property type="match status" value="1"/>
</dbReference>
<protein>
    <recommendedName>
        <fullName evidence="9">Efflux pump membrane transporter</fullName>
    </recommendedName>
</protein>
<organism evidence="10 11">
    <name type="scientific">Ralstonia insidiosa</name>
    <dbReference type="NCBI Taxonomy" id="190721"/>
    <lineage>
        <taxon>Bacteria</taxon>
        <taxon>Pseudomonadati</taxon>
        <taxon>Pseudomonadota</taxon>
        <taxon>Betaproteobacteria</taxon>
        <taxon>Burkholderiales</taxon>
        <taxon>Burkholderiaceae</taxon>
        <taxon>Ralstonia</taxon>
    </lineage>
</organism>
<feature type="transmembrane region" description="Helical" evidence="9">
    <location>
        <begin position="870"/>
        <end position="889"/>
    </location>
</feature>
<dbReference type="PANTHER" id="PTHR32063:SF10">
    <property type="entry name" value="EFFLUX PUMP MEMBRANE TRANSPORTER"/>
    <property type="match status" value="1"/>
</dbReference>
<evidence type="ECO:0000256" key="2">
    <source>
        <dbReference type="ARBA" id="ARBA00010942"/>
    </source>
</evidence>
<dbReference type="PANTHER" id="PTHR32063">
    <property type="match status" value="1"/>
</dbReference>
<feature type="transmembrane region" description="Helical" evidence="9">
    <location>
        <begin position="392"/>
        <end position="413"/>
    </location>
</feature>
<keyword evidence="4" id="KW-1003">Cell membrane</keyword>
<dbReference type="GO" id="GO:0015562">
    <property type="term" value="F:efflux transmembrane transporter activity"/>
    <property type="evidence" value="ECO:0007669"/>
    <property type="project" value="InterPro"/>
</dbReference>
<evidence type="ECO:0000256" key="7">
    <source>
        <dbReference type="ARBA" id="ARBA00022989"/>
    </source>
</evidence>
<dbReference type="AlphaFoldDB" id="A0A191ZY42"/>
<dbReference type="InterPro" id="IPR004764">
    <property type="entry name" value="MdtF-like"/>
</dbReference>
<dbReference type="Gene3D" id="1.20.1640.10">
    <property type="entry name" value="Multidrug efflux transporter AcrB transmembrane domain"/>
    <property type="match status" value="2"/>
</dbReference>
<feature type="transmembrane region" description="Helical" evidence="9">
    <location>
        <begin position="470"/>
        <end position="497"/>
    </location>
</feature>
<dbReference type="GeneID" id="61526634"/>
<evidence type="ECO:0000256" key="4">
    <source>
        <dbReference type="ARBA" id="ARBA00022475"/>
    </source>
</evidence>
<keyword evidence="3 9" id="KW-0813">Transport</keyword>
<dbReference type="SUPFAM" id="SSF82693">
    <property type="entry name" value="Multidrug efflux transporter AcrB pore domain, PN1, PN2, PC1 and PC2 subdomains"/>
    <property type="match status" value="3"/>
</dbReference>
<dbReference type="InterPro" id="IPR001036">
    <property type="entry name" value="Acrflvin-R"/>
</dbReference>
<feature type="transmembrane region" description="Helical" evidence="9">
    <location>
        <begin position="434"/>
        <end position="458"/>
    </location>
</feature>
<dbReference type="FunFam" id="3.30.70.1430:FF:000001">
    <property type="entry name" value="Efflux pump membrane transporter"/>
    <property type="match status" value="1"/>
</dbReference>
<dbReference type="STRING" id="190721.ACS15_2427"/>
<accession>A0A191ZY42</accession>
<feature type="transmembrane region" description="Helical" evidence="9">
    <location>
        <begin position="971"/>
        <end position="992"/>
    </location>
</feature>
<evidence type="ECO:0000313" key="10">
    <source>
        <dbReference type="EMBL" id="ANJ73044.1"/>
    </source>
</evidence>
<evidence type="ECO:0000256" key="9">
    <source>
        <dbReference type="RuleBase" id="RU364070"/>
    </source>
</evidence>
<dbReference type="OrthoDB" id="9176627at2"/>
<keyword evidence="5 9" id="KW-0997">Cell inner membrane</keyword>
<evidence type="ECO:0000256" key="5">
    <source>
        <dbReference type="ARBA" id="ARBA00022519"/>
    </source>
</evidence>
<dbReference type="GO" id="GO:0042910">
    <property type="term" value="F:xenobiotic transmembrane transporter activity"/>
    <property type="evidence" value="ECO:0007669"/>
    <property type="project" value="TreeGrafter"/>
</dbReference>
<dbReference type="GO" id="GO:0009636">
    <property type="term" value="P:response to toxic substance"/>
    <property type="evidence" value="ECO:0007669"/>
    <property type="project" value="UniProtKB-ARBA"/>
</dbReference>
<evidence type="ECO:0000256" key="6">
    <source>
        <dbReference type="ARBA" id="ARBA00022692"/>
    </source>
</evidence>
<feature type="transmembrane region" description="Helical" evidence="9">
    <location>
        <begin position="366"/>
        <end position="386"/>
    </location>
</feature>
<dbReference type="FunFam" id="1.20.1640.10:FF:000001">
    <property type="entry name" value="Efflux pump membrane transporter"/>
    <property type="match status" value="1"/>
</dbReference>
<dbReference type="InterPro" id="IPR027463">
    <property type="entry name" value="AcrB_DN_DC_subdom"/>
</dbReference>
<evidence type="ECO:0000256" key="3">
    <source>
        <dbReference type="ARBA" id="ARBA00022448"/>
    </source>
</evidence>
<dbReference type="PROSITE" id="PS50156">
    <property type="entry name" value="SSD"/>
    <property type="match status" value="1"/>
</dbReference>
<dbReference type="SUPFAM" id="SSF82714">
    <property type="entry name" value="Multidrug efflux transporter AcrB TolC docking domain, DN and DC subdomains"/>
    <property type="match status" value="2"/>
</dbReference>
<keyword evidence="8 9" id="KW-0472">Membrane</keyword>
<dbReference type="FunFam" id="3.30.70.1430:FF:000002">
    <property type="entry name" value="Efflux pump membrane transporter"/>
    <property type="match status" value="1"/>
</dbReference>
<dbReference type="Gene3D" id="3.30.2090.10">
    <property type="entry name" value="Multidrug efflux transporter AcrB TolC docking domain, DN and DC subdomains"/>
    <property type="match status" value="2"/>
</dbReference>
<keyword evidence="7 9" id="KW-1133">Transmembrane helix</keyword>
<dbReference type="Pfam" id="PF00873">
    <property type="entry name" value="ACR_tran"/>
    <property type="match status" value="1"/>
</dbReference>
<dbReference type="Gene3D" id="3.30.70.1430">
    <property type="entry name" value="Multidrug efflux transporter AcrB pore domain"/>
    <property type="match status" value="2"/>
</dbReference>
<name>A0A191ZY42_9RALS</name>
<comment type="caution">
    <text evidence="9">Lacks conserved residue(s) required for the propagation of feature annotation.</text>
</comment>
<dbReference type="GO" id="GO:0005886">
    <property type="term" value="C:plasma membrane"/>
    <property type="evidence" value="ECO:0007669"/>
    <property type="project" value="UniProtKB-SubCell"/>
</dbReference>
<gene>
    <name evidence="10" type="ORF">A9Y76_11440</name>
</gene>
<dbReference type="EMBL" id="CP016022">
    <property type="protein sequence ID" value="ANJ73044.1"/>
    <property type="molecule type" value="Genomic_DNA"/>
</dbReference>
<evidence type="ECO:0000256" key="1">
    <source>
        <dbReference type="ARBA" id="ARBA00004429"/>
    </source>
</evidence>
<evidence type="ECO:0000256" key="8">
    <source>
        <dbReference type="ARBA" id="ARBA00023136"/>
    </source>
</evidence>
<dbReference type="Proteomes" id="UP000078572">
    <property type="component" value="Chromosome 1"/>
</dbReference>
<dbReference type="InterPro" id="IPR000731">
    <property type="entry name" value="SSD"/>
</dbReference>
<dbReference type="PRINTS" id="PR00702">
    <property type="entry name" value="ACRIFLAVINRP"/>
</dbReference>
<dbReference type="NCBIfam" id="TIGR00915">
    <property type="entry name" value="2A0602"/>
    <property type="match status" value="1"/>
</dbReference>
<keyword evidence="6 9" id="KW-0812">Transmembrane</keyword>